<dbReference type="EMBL" id="BMWW01000001">
    <property type="protein sequence ID" value="GGY75937.1"/>
    <property type="molecule type" value="Genomic_DNA"/>
</dbReference>
<evidence type="ECO:0000256" key="2">
    <source>
        <dbReference type="ARBA" id="ARBA00023315"/>
    </source>
</evidence>
<evidence type="ECO:0000256" key="1">
    <source>
        <dbReference type="ARBA" id="ARBA00022679"/>
    </source>
</evidence>
<proteinExistence type="predicted"/>
<gene>
    <name evidence="4" type="ORF">GCM10007388_05640</name>
</gene>
<evidence type="ECO:0000259" key="3">
    <source>
        <dbReference type="PROSITE" id="PS51186"/>
    </source>
</evidence>
<dbReference type="PANTHER" id="PTHR43877:SF1">
    <property type="entry name" value="ACETYLTRANSFERASE"/>
    <property type="match status" value="1"/>
</dbReference>
<dbReference type="Pfam" id="PF00583">
    <property type="entry name" value="Acetyltransf_1"/>
    <property type="match status" value="1"/>
</dbReference>
<sequence length="154" mass="16888">MPTHPPPLFRRAERADIPAMSAIRLAVTENVLSDPGRITAAMYEDYLDHSGRGWVAEVDGAIVAFCYADSIDGSIWALFVQPGWEGRGLARSLLGLAVDWLFATGHDSVALTTAAGTRADRFYAAQGWRRLGLCDDGRNVEYLLGRDDWCRGMA</sequence>
<dbReference type="PROSITE" id="PS51186">
    <property type="entry name" value="GNAT"/>
    <property type="match status" value="1"/>
</dbReference>
<reference evidence="4" key="1">
    <citation type="journal article" date="2014" name="Int. J. Syst. Evol. Microbiol.">
        <title>Complete genome sequence of Corynebacterium casei LMG S-19264T (=DSM 44701T), isolated from a smear-ripened cheese.</title>
        <authorList>
            <consortium name="US DOE Joint Genome Institute (JGI-PGF)"/>
            <person name="Walter F."/>
            <person name="Albersmeier A."/>
            <person name="Kalinowski J."/>
            <person name="Ruckert C."/>
        </authorList>
    </citation>
    <scope>NUCLEOTIDE SEQUENCE</scope>
    <source>
        <strain evidence="4">KCTC 12344</strain>
    </source>
</reference>
<keyword evidence="1" id="KW-0808">Transferase</keyword>
<protein>
    <recommendedName>
        <fullName evidence="3">N-acetyltransferase domain-containing protein</fullName>
    </recommendedName>
</protein>
<feature type="domain" description="N-acetyltransferase" evidence="3">
    <location>
        <begin position="7"/>
        <end position="149"/>
    </location>
</feature>
<keyword evidence="2" id="KW-0012">Acyltransferase</keyword>
<evidence type="ECO:0000313" key="4">
    <source>
        <dbReference type="EMBL" id="GGY75937.1"/>
    </source>
</evidence>
<dbReference type="InterPro" id="IPR000182">
    <property type="entry name" value="GNAT_dom"/>
</dbReference>
<dbReference type="InterPro" id="IPR050832">
    <property type="entry name" value="Bact_Acetyltransf"/>
</dbReference>
<dbReference type="PANTHER" id="PTHR43877">
    <property type="entry name" value="AMINOALKYLPHOSPHONATE N-ACETYLTRANSFERASE-RELATED-RELATED"/>
    <property type="match status" value="1"/>
</dbReference>
<dbReference type="GO" id="GO:0016747">
    <property type="term" value="F:acyltransferase activity, transferring groups other than amino-acyl groups"/>
    <property type="evidence" value="ECO:0007669"/>
    <property type="project" value="InterPro"/>
</dbReference>
<accession>A0AA87Y4K5</accession>
<dbReference type="CDD" id="cd04301">
    <property type="entry name" value="NAT_SF"/>
    <property type="match status" value="1"/>
</dbReference>
<dbReference type="Gene3D" id="3.40.630.30">
    <property type="match status" value="1"/>
</dbReference>
<organism evidence="4 5">
    <name type="scientific">Pseudoduganella plicata</name>
    <dbReference type="NCBI Taxonomy" id="321984"/>
    <lineage>
        <taxon>Bacteria</taxon>
        <taxon>Pseudomonadati</taxon>
        <taxon>Pseudomonadota</taxon>
        <taxon>Betaproteobacteria</taxon>
        <taxon>Burkholderiales</taxon>
        <taxon>Oxalobacteraceae</taxon>
        <taxon>Telluria group</taxon>
        <taxon>Pseudoduganella</taxon>
    </lineage>
</organism>
<reference evidence="4" key="2">
    <citation type="submission" date="2022-12" db="EMBL/GenBank/DDBJ databases">
        <authorList>
            <person name="Sun Q."/>
            <person name="Kim S."/>
        </authorList>
    </citation>
    <scope>NUCLEOTIDE SEQUENCE</scope>
    <source>
        <strain evidence="4">KCTC 12344</strain>
    </source>
</reference>
<comment type="caution">
    <text evidence="4">The sequence shown here is derived from an EMBL/GenBank/DDBJ whole genome shotgun (WGS) entry which is preliminary data.</text>
</comment>
<name>A0AA87Y4K5_9BURK</name>
<dbReference type="SUPFAM" id="SSF55729">
    <property type="entry name" value="Acyl-CoA N-acyltransferases (Nat)"/>
    <property type="match status" value="1"/>
</dbReference>
<dbReference type="Proteomes" id="UP000619512">
    <property type="component" value="Unassembled WGS sequence"/>
</dbReference>
<dbReference type="InterPro" id="IPR016181">
    <property type="entry name" value="Acyl_CoA_acyltransferase"/>
</dbReference>
<dbReference type="RefSeq" id="WP_229466669.1">
    <property type="nucleotide sequence ID" value="NZ_BMWW01000001.1"/>
</dbReference>
<evidence type="ECO:0000313" key="5">
    <source>
        <dbReference type="Proteomes" id="UP000619512"/>
    </source>
</evidence>
<dbReference type="AlphaFoldDB" id="A0AA87Y4K5"/>